<dbReference type="GO" id="GO:0004519">
    <property type="term" value="F:endonuclease activity"/>
    <property type="evidence" value="ECO:0007669"/>
    <property type="project" value="UniProtKB-KW"/>
</dbReference>
<sequence>MLMYYIYLLYSSVADRYYVGYTSDLEQRVQEHNSPTGARWTRGKGPWQLSYFETFKNERDARKREIEIKKKKRRSYLEWLIENGTGTKVS</sequence>
<dbReference type="OrthoDB" id="1495241at2"/>
<keyword evidence="3" id="KW-0540">Nuclease</keyword>
<dbReference type="InterPro" id="IPR035901">
    <property type="entry name" value="GIY-YIG_endonuc_sf"/>
</dbReference>
<feature type="domain" description="GIY-YIG" evidence="2">
    <location>
        <begin position="2"/>
        <end position="78"/>
    </location>
</feature>
<comment type="similarity">
    <text evidence="1">Belongs to the UPF0213 family.</text>
</comment>
<dbReference type="PROSITE" id="PS50164">
    <property type="entry name" value="GIY_YIG"/>
    <property type="match status" value="1"/>
</dbReference>
<keyword evidence="3" id="KW-0378">Hydrolase</keyword>
<protein>
    <submittedName>
        <fullName evidence="3">Putative endonuclease</fullName>
    </submittedName>
</protein>
<keyword evidence="3" id="KW-0255">Endonuclease</keyword>
<dbReference type="AlphaFoldDB" id="A0A1H9C8F6"/>
<organism evidence="3 4">
    <name type="scientific">Neolewinella agarilytica</name>
    <dbReference type="NCBI Taxonomy" id="478744"/>
    <lineage>
        <taxon>Bacteria</taxon>
        <taxon>Pseudomonadati</taxon>
        <taxon>Bacteroidota</taxon>
        <taxon>Saprospiria</taxon>
        <taxon>Saprospirales</taxon>
        <taxon>Lewinellaceae</taxon>
        <taxon>Neolewinella</taxon>
    </lineage>
</organism>
<dbReference type="InParanoid" id="A0A1H9C8F6"/>
<dbReference type="FunCoup" id="A0A1H9C8F6">
    <property type="interactions" value="48"/>
</dbReference>
<dbReference type="Proteomes" id="UP000199021">
    <property type="component" value="Unassembled WGS sequence"/>
</dbReference>
<evidence type="ECO:0000313" key="4">
    <source>
        <dbReference type="Proteomes" id="UP000199021"/>
    </source>
</evidence>
<dbReference type="Pfam" id="PF01541">
    <property type="entry name" value="GIY-YIG"/>
    <property type="match status" value="1"/>
</dbReference>
<evidence type="ECO:0000259" key="2">
    <source>
        <dbReference type="PROSITE" id="PS50164"/>
    </source>
</evidence>
<dbReference type="PANTHER" id="PTHR34477">
    <property type="entry name" value="UPF0213 PROTEIN YHBQ"/>
    <property type="match status" value="1"/>
</dbReference>
<accession>A0A1H9C8F6</accession>
<dbReference type="InterPro" id="IPR000305">
    <property type="entry name" value="GIY-YIG_endonuc"/>
</dbReference>
<reference evidence="4" key="1">
    <citation type="submission" date="2016-10" db="EMBL/GenBank/DDBJ databases">
        <authorList>
            <person name="Varghese N."/>
            <person name="Submissions S."/>
        </authorList>
    </citation>
    <scope>NUCLEOTIDE SEQUENCE [LARGE SCALE GENOMIC DNA]</scope>
    <source>
        <strain evidence="4">DSM 24740</strain>
    </source>
</reference>
<dbReference type="SUPFAM" id="SSF82771">
    <property type="entry name" value="GIY-YIG endonuclease"/>
    <property type="match status" value="1"/>
</dbReference>
<gene>
    <name evidence="3" type="ORF">SAMN05444359_104102</name>
</gene>
<dbReference type="RefSeq" id="WP_139211767.1">
    <property type="nucleotide sequence ID" value="NZ_FOFB01000004.1"/>
</dbReference>
<evidence type="ECO:0000313" key="3">
    <source>
        <dbReference type="EMBL" id="SEP97434.1"/>
    </source>
</evidence>
<evidence type="ECO:0000256" key="1">
    <source>
        <dbReference type="ARBA" id="ARBA00007435"/>
    </source>
</evidence>
<dbReference type="EMBL" id="FOFB01000004">
    <property type="protein sequence ID" value="SEP97434.1"/>
    <property type="molecule type" value="Genomic_DNA"/>
</dbReference>
<dbReference type="InterPro" id="IPR050190">
    <property type="entry name" value="UPF0213_domain"/>
</dbReference>
<proteinExistence type="inferred from homology"/>
<dbReference type="PANTHER" id="PTHR34477:SF1">
    <property type="entry name" value="UPF0213 PROTEIN YHBQ"/>
    <property type="match status" value="1"/>
</dbReference>
<name>A0A1H9C8F6_9BACT</name>
<dbReference type="Gene3D" id="3.40.1440.10">
    <property type="entry name" value="GIY-YIG endonuclease"/>
    <property type="match status" value="1"/>
</dbReference>
<keyword evidence="4" id="KW-1185">Reference proteome</keyword>